<dbReference type="Proteomes" id="UP001209540">
    <property type="component" value="Unassembled WGS sequence"/>
</dbReference>
<organism evidence="2 3">
    <name type="scientific">Phascolomyces articulosus</name>
    <dbReference type="NCBI Taxonomy" id="60185"/>
    <lineage>
        <taxon>Eukaryota</taxon>
        <taxon>Fungi</taxon>
        <taxon>Fungi incertae sedis</taxon>
        <taxon>Mucoromycota</taxon>
        <taxon>Mucoromycotina</taxon>
        <taxon>Mucoromycetes</taxon>
        <taxon>Mucorales</taxon>
        <taxon>Lichtheimiaceae</taxon>
        <taxon>Phascolomyces</taxon>
    </lineage>
</organism>
<protein>
    <submittedName>
        <fullName evidence="2">Uncharacterized protein</fullName>
    </submittedName>
</protein>
<comment type="caution">
    <text evidence="2">The sequence shown here is derived from an EMBL/GenBank/DDBJ whole genome shotgun (WGS) entry which is preliminary data.</text>
</comment>
<name>A0AAD5K719_9FUNG</name>
<evidence type="ECO:0000256" key="1">
    <source>
        <dbReference type="SAM" id="MobiDB-lite"/>
    </source>
</evidence>
<evidence type="ECO:0000313" key="2">
    <source>
        <dbReference type="EMBL" id="KAI9258901.1"/>
    </source>
</evidence>
<feature type="region of interest" description="Disordered" evidence="1">
    <location>
        <begin position="48"/>
        <end position="73"/>
    </location>
</feature>
<sequence length="73" mass="8609">MQQPPFTLLPATCELCGNWLPDHSETCPRNGVHPSQWTMKILITEHDNDHHHHPHHHDIFHTMEQENESDQED</sequence>
<gene>
    <name evidence="2" type="ORF">BDA99DRAFT_440440</name>
</gene>
<evidence type="ECO:0000313" key="3">
    <source>
        <dbReference type="Proteomes" id="UP001209540"/>
    </source>
</evidence>
<reference evidence="2" key="2">
    <citation type="submission" date="2023-02" db="EMBL/GenBank/DDBJ databases">
        <authorList>
            <consortium name="DOE Joint Genome Institute"/>
            <person name="Mondo S.J."/>
            <person name="Chang Y."/>
            <person name="Wang Y."/>
            <person name="Ahrendt S."/>
            <person name="Andreopoulos W."/>
            <person name="Barry K."/>
            <person name="Beard J."/>
            <person name="Benny G.L."/>
            <person name="Blankenship S."/>
            <person name="Bonito G."/>
            <person name="Cuomo C."/>
            <person name="Desiro A."/>
            <person name="Gervers K.A."/>
            <person name="Hundley H."/>
            <person name="Kuo A."/>
            <person name="LaButti K."/>
            <person name="Lang B.F."/>
            <person name="Lipzen A."/>
            <person name="O'Donnell K."/>
            <person name="Pangilinan J."/>
            <person name="Reynolds N."/>
            <person name="Sandor L."/>
            <person name="Smith M.W."/>
            <person name="Tsang A."/>
            <person name="Grigoriev I.V."/>
            <person name="Stajich J.E."/>
            <person name="Spatafora J.W."/>
        </authorList>
    </citation>
    <scope>NUCLEOTIDE SEQUENCE</scope>
    <source>
        <strain evidence="2">RSA 2281</strain>
    </source>
</reference>
<keyword evidence="3" id="KW-1185">Reference proteome</keyword>
<dbReference type="AlphaFoldDB" id="A0AAD5K719"/>
<accession>A0AAD5K719</accession>
<proteinExistence type="predicted"/>
<reference evidence="2" key="1">
    <citation type="journal article" date="2022" name="IScience">
        <title>Evolution of zygomycete secretomes and the origins of terrestrial fungal ecologies.</title>
        <authorList>
            <person name="Chang Y."/>
            <person name="Wang Y."/>
            <person name="Mondo S."/>
            <person name="Ahrendt S."/>
            <person name="Andreopoulos W."/>
            <person name="Barry K."/>
            <person name="Beard J."/>
            <person name="Benny G.L."/>
            <person name="Blankenship S."/>
            <person name="Bonito G."/>
            <person name="Cuomo C."/>
            <person name="Desiro A."/>
            <person name="Gervers K.A."/>
            <person name="Hundley H."/>
            <person name="Kuo A."/>
            <person name="LaButti K."/>
            <person name="Lang B.F."/>
            <person name="Lipzen A."/>
            <person name="O'Donnell K."/>
            <person name="Pangilinan J."/>
            <person name="Reynolds N."/>
            <person name="Sandor L."/>
            <person name="Smith M.E."/>
            <person name="Tsang A."/>
            <person name="Grigoriev I.V."/>
            <person name="Stajich J.E."/>
            <person name="Spatafora J.W."/>
        </authorList>
    </citation>
    <scope>NUCLEOTIDE SEQUENCE</scope>
    <source>
        <strain evidence="2">RSA 2281</strain>
    </source>
</reference>
<dbReference type="EMBL" id="JAIXMP010000018">
    <property type="protein sequence ID" value="KAI9258901.1"/>
    <property type="molecule type" value="Genomic_DNA"/>
</dbReference>